<evidence type="ECO:0000256" key="14">
    <source>
        <dbReference type="SAM" id="MobiDB-lite"/>
    </source>
</evidence>
<feature type="compositionally biased region" description="Polar residues" evidence="14">
    <location>
        <begin position="716"/>
        <end position="765"/>
    </location>
</feature>
<keyword evidence="11" id="KW-0961">Cell wall biogenesis/degradation</keyword>
<feature type="compositionally biased region" description="Polar residues" evidence="14">
    <location>
        <begin position="792"/>
        <end position="804"/>
    </location>
</feature>
<dbReference type="PANTHER" id="PTHR32282">
    <property type="entry name" value="BINDING PROTEIN TRANSPEPTIDASE, PUTATIVE-RELATED"/>
    <property type="match status" value="1"/>
</dbReference>
<evidence type="ECO:0000256" key="3">
    <source>
        <dbReference type="ARBA" id="ARBA00022645"/>
    </source>
</evidence>
<evidence type="ECO:0000259" key="16">
    <source>
        <dbReference type="Pfam" id="PF00905"/>
    </source>
</evidence>
<proteinExistence type="inferred from homology"/>
<evidence type="ECO:0000256" key="13">
    <source>
        <dbReference type="ARBA" id="ARBA00049902"/>
    </source>
</evidence>
<dbReference type="SUPFAM" id="SSF56601">
    <property type="entry name" value="beta-lactamase/transpeptidase-like"/>
    <property type="match status" value="1"/>
</dbReference>
<evidence type="ECO:0000256" key="10">
    <source>
        <dbReference type="ARBA" id="ARBA00023268"/>
    </source>
</evidence>
<dbReference type="KEGG" id="mik:FOE78_01845"/>
<evidence type="ECO:0000256" key="9">
    <source>
        <dbReference type="ARBA" id="ARBA00022984"/>
    </source>
</evidence>
<keyword evidence="15" id="KW-0812">Transmembrane</keyword>
<dbReference type="GO" id="GO:0009002">
    <property type="term" value="F:serine-type D-Ala-D-Ala carboxypeptidase activity"/>
    <property type="evidence" value="ECO:0007669"/>
    <property type="project" value="UniProtKB-EC"/>
</dbReference>
<keyword evidence="4" id="KW-0645">Protease</keyword>
<evidence type="ECO:0000256" key="8">
    <source>
        <dbReference type="ARBA" id="ARBA00022960"/>
    </source>
</evidence>
<keyword evidence="10" id="KW-0511">Multifunctional enzyme</keyword>
<dbReference type="InterPro" id="IPR036950">
    <property type="entry name" value="PBP_transglycosylase"/>
</dbReference>
<evidence type="ECO:0000256" key="5">
    <source>
        <dbReference type="ARBA" id="ARBA00022676"/>
    </source>
</evidence>
<keyword evidence="5" id="KW-0328">Glycosyltransferase</keyword>
<comment type="similarity">
    <text evidence="1">In the C-terminal section; belongs to the transpeptidase family.</text>
</comment>
<dbReference type="SUPFAM" id="SSF53955">
    <property type="entry name" value="Lysozyme-like"/>
    <property type="match status" value="1"/>
</dbReference>
<dbReference type="Gene3D" id="3.40.710.10">
    <property type="entry name" value="DD-peptidase/beta-lactamase superfamily"/>
    <property type="match status" value="1"/>
</dbReference>
<dbReference type="InterPro" id="IPR023346">
    <property type="entry name" value="Lysozyme-like_dom_sf"/>
</dbReference>
<feature type="compositionally biased region" description="Basic and acidic residues" evidence="14">
    <location>
        <begin position="776"/>
        <end position="790"/>
    </location>
</feature>
<dbReference type="RefSeq" id="WP_143984815.1">
    <property type="nucleotide sequence ID" value="NZ_CP041692.1"/>
</dbReference>
<evidence type="ECO:0000256" key="6">
    <source>
        <dbReference type="ARBA" id="ARBA00022679"/>
    </source>
</evidence>
<dbReference type="InterPro" id="IPR001460">
    <property type="entry name" value="PCN-bd_Tpept"/>
</dbReference>
<feature type="compositionally biased region" description="Basic and acidic residues" evidence="14">
    <location>
        <begin position="688"/>
        <end position="698"/>
    </location>
</feature>
<keyword evidence="15" id="KW-1133">Transmembrane helix</keyword>
<keyword evidence="6" id="KW-0808">Transferase</keyword>
<keyword evidence="7" id="KW-0378">Hydrolase</keyword>
<protein>
    <submittedName>
        <fullName evidence="18">Penicillin-binding protein</fullName>
    </submittedName>
</protein>
<dbReference type="Proteomes" id="UP000319263">
    <property type="component" value="Chromosome"/>
</dbReference>
<evidence type="ECO:0000256" key="11">
    <source>
        <dbReference type="ARBA" id="ARBA00023316"/>
    </source>
</evidence>
<organism evidence="18 19">
    <name type="scientific">Microlunatus elymi</name>
    <dbReference type="NCBI Taxonomy" id="2596828"/>
    <lineage>
        <taxon>Bacteria</taxon>
        <taxon>Bacillati</taxon>
        <taxon>Actinomycetota</taxon>
        <taxon>Actinomycetes</taxon>
        <taxon>Propionibacteriales</taxon>
        <taxon>Propionibacteriaceae</taxon>
        <taxon>Microlunatus</taxon>
    </lineage>
</organism>
<evidence type="ECO:0000256" key="2">
    <source>
        <dbReference type="ARBA" id="ARBA00007739"/>
    </source>
</evidence>
<keyword evidence="19" id="KW-1185">Reference proteome</keyword>
<keyword evidence="15" id="KW-0472">Membrane</keyword>
<feature type="compositionally biased region" description="Low complexity" evidence="14">
    <location>
        <begin position="10"/>
        <end position="29"/>
    </location>
</feature>
<evidence type="ECO:0000256" key="1">
    <source>
        <dbReference type="ARBA" id="ARBA00007090"/>
    </source>
</evidence>
<dbReference type="Pfam" id="PF00912">
    <property type="entry name" value="Transgly"/>
    <property type="match status" value="1"/>
</dbReference>
<feature type="compositionally biased region" description="Basic and acidic residues" evidence="14">
    <location>
        <begin position="667"/>
        <end position="678"/>
    </location>
</feature>
<accession>A0A516PUH3</accession>
<dbReference type="GO" id="GO:0008658">
    <property type="term" value="F:penicillin binding"/>
    <property type="evidence" value="ECO:0007669"/>
    <property type="project" value="InterPro"/>
</dbReference>
<evidence type="ECO:0000313" key="18">
    <source>
        <dbReference type="EMBL" id="QDP94827.1"/>
    </source>
</evidence>
<feature type="region of interest" description="Disordered" evidence="14">
    <location>
        <begin position="667"/>
        <end position="804"/>
    </location>
</feature>
<dbReference type="InterPro" id="IPR001264">
    <property type="entry name" value="Glyco_trans_51"/>
</dbReference>
<name>A0A516PUH3_9ACTN</name>
<keyword evidence="3" id="KW-0121">Carboxypeptidase</keyword>
<evidence type="ECO:0000256" key="7">
    <source>
        <dbReference type="ARBA" id="ARBA00022801"/>
    </source>
</evidence>
<dbReference type="FunFam" id="1.10.3810.10:FF:000001">
    <property type="entry name" value="Penicillin-binding protein 1A"/>
    <property type="match status" value="1"/>
</dbReference>
<dbReference type="EMBL" id="CP041692">
    <property type="protein sequence ID" value="QDP94827.1"/>
    <property type="molecule type" value="Genomic_DNA"/>
</dbReference>
<dbReference type="InterPro" id="IPR012338">
    <property type="entry name" value="Beta-lactam/transpept-like"/>
</dbReference>
<evidence type="ECO:0000256" key="4">
    <source>
        <dbReference type="ARBA" id="ARBA00022670"/>
    </source>
</evidence>
<feature type="transmembrane region" description="Helical" evidence="15">
    <location>
        <begin position="43"/>
        <end position="70"/>
    </location>
</feature>
<dbReference type="OrthoDB" id="9766909at2"/>
<dbReference type="GO" id="GO:0009252">
    <property type="term" value="P:peptidoglycan biosynthetic process"/>
    <property type="evidence" value="ECO:0007669"/>
    <property type="project" value="UniProtKB-KW"/>
</dbReference>
<dbReference type="PANTHER" id="PTHR32282:SF34">
    <property type="entry name" value="PENICILLIN-BINDING PROTEIN 1A"/>
    <property type="match status" value="1"/>
</dbReference>
<evidence type="ECO:0000256" key="12">
    <source>
        <dbReference type="ARBA" id="ARBA00034000"/>
    </source>
</evidence>
<evidence type="ECO:0000313" key="19">
    <source>
        <dbReference type="Proteomes" id="UP000319263"/>
    </source>
</evidence>
<comment type="catalytic activity">
    <reaction evidence="13">
        <text>[GlcNAc-(1-&gt;4)-Mur2Ac(oyl-L-Ala-gamma-D-Glu-L-Lys-D-Ala-D-Ala)](n)-di-trans,octa-cis-undecaprenyl diphosphate + beta-D-GlcNAc-(1-&gt;4)-Mur2Ac(oyl-L-Ala-gamma-D-Glu-L-Lys-D-Ala-D-Ala)-di-trans,octa-cis-undecaprenyl diphosphate = [GlcNAc-(1-&gt;4)-Mur2Ac(oyl-L-Ala-gamma-D-Glu-L-Lys-D-Ala-D-Ala)](n+1)-di-trans,octa-cis-undecaprenyl diphosphate + di-trans,octa-cis-undecaprenyl diphosphate + H(+)</text>
        <dbReference type="Rhea" id="RHEA:23708"/>
        <dbReference type="Rhea" id="RHEA-COMP:9602"/>
        <dbReference type="Rhea" id="RHEA-COMP:9603"/>
        <dbReference type="ChEBI" id="CHEBI:15378"/>
        <dbReference type="ChEBI" id="CHEBI:58405"/>
        <dbReference type="ChEBI" id="CHEBI:60033"/>
        <dbReference type="ChEBI" id="CHEBI:78435"/>
        <dbReference type="EC" id="2.4.99.28"/>
    </reaction>
</comment>
<dbReference type="Pfam" id="PF00905">
    <property type="entry name" value="Transpeptidase"/>
    <property type="match status" value="1"/>
</dbReference>
<feature type="region of interest" description="Disordered" evidence="14">
    <location>
        <begin position="1"/>
        <end position="39"/>
    </location>
</feature>
<dbReference type="AlphaFoldDB" id="A0A516PUH3"/>
<comment type="similarity">
    <text evidence="2">In the N-terminal section; belongs to the glycosyltransferase 51 family.</text>
</comment>
<reference evidence="18 19" key="1">
    <citation type="submission" date="2019-07" db="EMBL/GenBank/DDBJ databases">
        <title>Microlunatus dokdonensis sp. nov. isolated from the rhizospheric soil of the wild plant Elymus tsukushiensis.</title>
        <authorList>
            <person name="Ghim S.-Y."/>
            <person name="Hwang Y.-J."/>
            <person name="Son J.-S."/>
            <person name="Shin J.-H."/>
        </authorList>
    </citation>
    <scope>NUCLEOTIDE SEQUENCE [LARGE SCALE GENOMIC DNA]</scope>
    <source>
        <strain evidence="18 19">KUDC0627</strain>
    </source>
</reference>
<keyword evidence="8" id="KW-0133">Cell shape</keyword>
<feature type="domain" description="Glycosyl transferase family 51" evidence="17">
    <location>
        <begin position="103"/>
        <end position="272"/>
    </location>
</feature>
<comment type="catalytic activity">
    <reaction evidence="12">
        <text>Preferential cleavage: (Ac)2-L-Lys-D-Ala-|-D-Ala. Also transpeptidation of peptidyl-alanyl moieties that are N-acyl substituents of D-alanine.</text>
        <dbReference type="EC" id="3.4.16.4"/>
    </reaction>
</comment>
<dbReference type="GO" id="GO:0030288">
    <property type="term" value="C:outer membrane-bounded periplasmic space"/>
    <property type="evidence" value="ECO:0007669"/>
    <property type="project" value="TreeGrafter"/>
</dbReference>
<evidence type="ECO:0000259" key="17">
    <source>
        <dbReference type="Pfam" id="PF00912"/>
    </source>
</evidence>
<dbReference type="GO" id="GO:0008360">
    <property type="term" value="P:regulation of cell shape"/>
    <property type="evidence" value="ECO:0007669"/>
    <property type="project" value="UniProtKB-KW"/>
</dbReference>
<dbReference type="GO" id="GO:0071555">
    <property type="term" value="P:cell wall organization"/>
    <property type="evidence" value="ECO:0007669"/>
    <property type="project" value="UniProtKB-KW"/>
</dbReference>
<dbReference type="InterPro" id="IPR050396">
    <property type="entry name" value="Glycosyltr_51/Transpeptidase"/>
</dbReference>
<dbReference type="GO" id="GO:0008955">
    <property type="term" value="F:peptidoglycan glycosyltransferase activity"/>
    <property type="evidence" value="ECO:0007669"/>
    <property type="project" value="UniProtKB-EC"/>
</dbReference>
<dbReference type="GO" id="GO:0006508">
    <property type="term" value="P:proteolysis"/>
    <property type="evidence" value="ECO:0007669"/>
    <property type="project" value="UniProtKB-KW"/>
</dbReference>
<feature type="compositionally biased region" description="Basic residues" evidence="14">
    <location>
        <begin position="30"/>
        <end position="39"/>
    </location>
</feature>
<evidence type="ECO:0000256" key="15">
    <source>
        <dbReference type="SAM" id="Phobius"/>
    </source>
</evidence>
<keyword evidence="9" id="KW-0573">Peptidoglycan synthesis</keyword>
<feature type="domain" description="Penicillin-binding protein transpeptidase" evidence="16">
    <location>
        <begin position="373"/>
        <end position="622"/>
    </location>
</feature>
<sequence>MAESNRRTRSGTSAKTGASTAKKATANKATGRKQKKKRGPGRIIGRIALTMLILVVVGGLASAAFVGVSYQRLTVPDPNAEFTTNTTNIYYHNGKTKLGDIAIQNRQSIRYDQMPDSIKNAVVAAENKTFWTDPGYSIQGMIRAGANIVRGGSLQSGSTITQQYIKIMYLSQEQTASRKYKEILLARKLSQQMSKQDILTGYLNTIYFGRGAYGIQAASKAYFDEDASELTVPQSAVLAAVLNSPSYFDPEENGGDPDPLLGRYRYVLTSMQESGFLTAAQEAKYAKKLPKFPKIKVSEKYGGSQGFLMKAVESELSTLPVDQAQVRGGGYKIITTFDKSAQDAAVQAAQDNTAQAAQLAGRKKSNLHAAIASVDTDTGGVVAMYGGPDYIKNSRNWATTPRAAASTFKPFALATGLENGFSLYSIMNGNTFTPPGDGVPIRNEFSTQYGPVTLLKATADSINTAFVDLDTKLPGDGPQKVIDTAQKLGAVKQKGAQDWVANNRVAIGSAQVSPLNMANAYATFANNGEYLQNHVISEILDNHGKVIYQADPKPKRAISSDVAADVTYALQGVVKDGTGTAAQSLGRPVAGKTGTQGVGDKITSAWFTGYTKQIATSVMYVAGDGGTMDLDNFKRPWDATFFGSSYPAQTWVDYMKVATQDQKVREFTDPAYVNRDKFPPPAKKTPKQKSDQQKKQNDKPTGQASASDQPSDKPSDQPTDQQSERPTNTASTQPSNKPTQQTTDKASAPATSKAPNPGTSATSKPPKSGGTSGAKDNTDTKSGSDSKKSDTAGNTTKTDTKSGA</sequence>
<dbReference type="Gene3D" id="1.10.3810.10">
    <property type="entry name" value="Biosynthetic peptidoglycan transglycosylase-like"/>
    <property type="match status" value="1"/>
</dbReference>
<gene>
    <name evidence="18" type="ORF">FOE78_01845</name>
</gene>